<dbReference type="AlphaFoldDB" id="A0A2H9VW13"/>
<keyword evidence="4 6" id="KW-0067">ATP-binding</keyword>
<dbReference type="GO" id="GO:0016887">
    <property type="term" value="F:ATP hydrolysis activity"/>
    <property type="evidence" value="ECO:0007669"/>
    <property type="project" value="InterPro"/>
</dbReference>
<evidence type="ECO:0000313" key="6">
    <source>
        <dbReference type="EMBL" id="PJJ85023.1"/>
    </source>
</evidence>
<dbReference type="GO" id="GO:0005524">
    <property type="term" value="F:ATP binding"/>
    <property type="evidence" value="ECO:0007669"/>
    <property type="project" value="UniProtKB-KW"/>
</dbReference>
<evidence type="ECO:0000313" key="7">
    <source>
        <dbReference type="Proteomes" id="UP000242687"/>
    </source>
</evidence>
<reference evidence="6 7" key="1">
    <citation type="submission" date="2017-11" db="EMBL/GenBank/DDBJ databases">
        <title>Genomic Encyclopedia of Archaeal and Bacterial Type Strains, Phase II (KMG-II): From Individual Species to Whole Genera.</title>
        <authorList>
            <person name="Goeker M."/>
        </authorList>
    </citation>
    <scope>NUCLEOTIDE SEQUENCE [LARGE SCALE GENOMIC DNA]</scope>
    <source>
        <strain evidence="6 7">DSM 28175</strain>
    </source>
</reference>
<feature type="domain" description="ABC transporter" evidence="5">
    <location>
        <begin position="6"/>
        <end position="235"/>
    </location>
</feature>
<dbReference type="RefSeq" id="WP_100341176.1">
    <property type="nucleotide sequence ID" value="NZ_PGFJ01000001.1"/>
</dbReference>
<keyword evidence="2" id="KW-0813">Transport</keyword>
<evidence type="ECO:0000256" key="3">
    <source>
        <dbReference type="ARBA" id="ARBA00022741"/>
    </source>
</evidence>
<dbReference type="PANTHER" id="PTHR43335:SF4">
    <property type="entry name" value="ABC TRANSPORTER, ATP-BINDING PROTEIN"/>
    <property type="match status" value="1"/>
</dbReference>
<dbReference type="InterPro" id="IPR003593">
    <property type="entry name" value="AAA+_ATPase"/>
</dbReference>
<dbReference type="PANTHER" id="PTHR43335">
    <property type="entry name" value="ABC TRANSPORTER, ATP-BINDING PROTEIN"/>
    <property type="match status" value="1"/>
</dbReference>
<comment type="similarity">
    <text evidence="1">Belongs to the ABC transporter superfamily.</text>
</comment>
<comment type="caution">
    <text evidence="6">The sequence shown here is derived from an EMBL/GenBank/DDBJ whole genome shotgun (WGS) entry which is preliminary data.</text>
</comment>
<dbReference type="Pfam" id="PF00005">
    <property type="entry name" value="ABC_tran"/>
    <property type="match status" value="1"/>
</dbReference>
<dbReference type="EMBL" id="PGFJ01000001">
    <property type="protein sequence ID" value="PJJ85023.1"/>
    <property type="molecule type" value="Genomic_DNA"/>
</dbReference>
<gene>
    <name evidence="6" type="ORF">CLV57_2046</name>
</gene>
<dbReference type="OrthoDB" id="9785229at2"/>
<dbReference type="PROSITE" id="PS50893">
    <property type="entry name" value="ABC_TRANSPORTER_2"/>
    <property type="match status" value="1"/>
</dbReference>
<dbReference type="InterPro" id="IPR027417">
    <property type="entry name" value="P-loop_NTPase"/>
</dbReference>
<dbReference type="InterPro" id="IPR003439">
    <property type="entry name" value="ABC_transporter-like_ATP-bd"/>
</dbReference>
<dbReference type="Gene3D" id="3.40.50.300">
    <property type="entry name" value="P-loop containing nucleotide triphosphate hydrolases"/>
    <property type="match status" value="1"/>
</dbReference>
<dbReference type="Proteomes" id="UP000242687">
    <property type="component" value="Unassembled WGS sequence"/>
</dbReference>
<protein>
    <submittedName>
        <fullName evidence="6">ABC-2 type transport system ATP-binding protein</fullName>
    </submittedName>
</protein>
<accession>A0A2H9VW13</accession>
<dbReference type="SMART" id="SM00382">
    <property type="entry name" value="AAA"/>
    <property type="match status" value="1"/>
</dbReference>
<organism evidence="6 7">
    <name type="scientific">Mucilaginibacter auburnensis</name>
    <dbReference type="NCBI Taxonomy" id="1457233"/>
    <lineage>
        <taxon>Bacteria</taxon>
        <taxon>Pseudomonadati</taxon>
        <taxon>Bacteroidota</taxon>
        <taxon>Sphingobacteriia</taxon>
        <taxon>Sphingobacteriales</taxon>
        <taxon>Sphingobacteriaceae</taxon>
        <taxon>Mucilaginibacter</taxon>
    </lineage>
</organism>
<evidence type="ECO:0000256" key="1">
    <source>
        <dbReference type="ARBA" id="ARBA00005417"/>
    </source>
</evidence>
<sequence length="308" mass="34188">MDKSLISVRGLSHRYNTQWAIRGISFDLPETGVYGLLGSNGAGKSTTMNIISGVLKQTEGEVIVNGISLNEDPIAAKKLIGFLPQHAPLHPDTTVQEYLSNCARLRKIPEKEVRNAVNEVMEKVSITHFEKRLIRNLSGGYKQRVGIAQAIIHKPAIIILDEPTNGLDPNQIMEVRKLVRDIAKERAVIFSTHILTEVHAICDHILMIDRGKLVFSGETREFDNYLQPDSLLVRLLAAPPVEQILQIAGITDAEALGGGEYRLKIGGSSRIAEQFIVECVSRNWRLETIHPEKTSLNDVFSELSNKNA</sequence>
<keyword evidence="7" id="KW-1185">Reference proteome</keyword>
<keyword evidence="3" id="KW-0547">Nucleotide-binding</keyword>
<evidence type="ECO:0000259" key="5">
    <source>
        <dbReference type="PROSITE" id="PS50893"/>
    </source>
</evidence>
<dbReference type="SUPFAM" id="SSF52540">
    <property type="entry name" value="P-loop containing nucleoside triphosphate hydrolases"/>
    <property type="match status" value="1"/>
</dbReference>
<name>A0A2H9VW13_9SPHI</name>
<evidence type="ECO:0000256" key="2">
    <source>
        <dbReference type="ARBA" id="ARBA00022448"/>
    </source>
</evidence>
<evidence type="ECO:0000256" key="4">
    <source>
        <dbReference type="ARBA" id="ARBA00022840"/>
    </source>
</evidence>
<proteinExistence type="inferred from homology"/>